<organism evidence="3 4">
    <name type="scientific">Tilletia horrida</name>
    <dbReference type="NCBI Taxonomy" id="155126"/>
    <lineage>
        <taxon>Eukaryota</taxon>
        <taxon>Fungi</taxon>
        <taxon>Dikarya</taxon>
        <taxon>Basidiomycota</taxon>
        <taxon>Ustilaginomycotina</taxon>
        <taxon>Exobasidiomycetes</taxon>
        <taxon>Tilletiales</taxon>
        <taxon>Tilletiaceae</taxon>
        <taxon>Tilletia</taxon>
    </lineage>
</organism>
<sequence length="1370" mass="150319">MSEQTIYRALCPRVAVLSSPDVAVIAKDNGCDDFAQLLRPFESQIQNITVRTSQLKPRQCPTFPLRIDQLSAFEDGTSSEVNRHPEEVLDAVTAHISTHARRWDSEVPRIEVAERADLRPEHTQTPVDQLAPWFADFRELILGNRAVSEHETFGHPIALLITVSSACPDPVSAFAQLHEQSQQPTAYTQRPYMQLDVLRYYIVLHDISRSGPDMSHSEQLLQHVRATYGLHCCILPINSAGEGTQKSEGFSTMWTRALRRDPRAPLLRPNIATPEPPPSAPASGSLDVPAVPPRWHTPQPEAQDKHQADLTPPASSADTSLGEGDESHPFGAALDDEDVRRLKAFLREFTAQSLVPHVEKCVQVWNEQVAASRRGITGKLFGAGRRMFGAARTTPAGQPPGFDAHRQIYPAGAIEALTRKLADFAFWTRDLKLAASLYEMSRKDFVNDKAWKYAAGASEMLGLCQLLQAGASASSSSAEAEALLGQACHEFSLGNHTQLSAIRASLLFYEAQRSIQDWRNVEPVLIRAAGFAEEISSAIFLEQAALANLRQARPALRKFAVRLVMAGHRYHDCGQKYLALRCYAQAAAFYRFKDWSLISNHIEHELGKQAYMEGDANQAVQHLLRVVRPTEGSNVSADTYLGELFSAFKYTDVQSSSSKPAELAFELFPSKDCRFDLSATGGTPEKDEVWSGMEERFLRTGFPVGSSSPDGRLRKRPMQLTSASEDIVVGMNESLPLVLAVHNPLSTDLDLSDIRAQVVEEGPDGDETQPSGLQIESVPSLKAAANQTCTLSLQATATRIGRYRIRGIFFTMGDSIPFYQPLEKKGSRLYATKEHRTSASYGPDRTLALRVCESRPQLVLELLEAPQHLFHGEEAELVARLTNVGHDDMTDIRLLSSDASCLALVEHADGSAGVELAEMSNVLREDGPADIALPAGKLAKGQYVDVKLRLRAIFPGTLVARGLLVYQSDAGEVFSARMAHALEVLPSLLVTADCYPVSNDEPGSVLDLTIRNVSPHMREMHISAITAISTDKIVHLLADASLEGLKVKMDSFQSVRASIPLKVEAGAEQDDTLLIKQLRSLLRPKRDEKEPPLPDYSAQKVHVEQERIHASEALRLSPFLTAVRRAWRLRSLGAEFGAIGELDRRRVFPLFDSNEVDLLVHWHSSAPESEAGAESEATTSQRTPAGFIPLFGIKLGPLRNRLETLVDGGKSIRSLYAETAKEQAALLNNILTSSLGVSENPVMVSLVADSTVLHDFSRGTARISIKLRLRNLSDCQTARFQLQLLQSDEDVDTPLPIAPWVGRTSFRGELAPGAMHTVAAQALVERAAVVSSGLWTGEVTVEDAGRSTFLVPGTERVIVNVQQQEPAAGA</sequence>
<evidence type="ECO:0000256" key="1">
    <source>
        <dbReference type="SAM" id="MobiDB-lite"/>
    </source>
</evidence>
<protein>
    <recommendedName>
        <fullName evidence="2">TPPC8 first Ig-like domain-containing protein</fullName>
    </recommendedName>
</protein>
<evidence type="ECO:0000313" key="4">
    <source>
        <dbReference type="Proteomes" id="UP001176521"/>
    </source>
</evidence>
<gene>
    <name evidence="3" type="ORF">OC842_003017</name>
</gene>
<feature type="region of interest" description="Disordered" evidence="1">
    <location>
        <begin position="263"/>
        <end position="333"/>
    </location>
</feature>
<dbReference type="InterPro" id="IPR024420">
    <property type="entry name" value="TRAPP_III_complex_Trs85"/>
</dbReference>
<dbReference type="Pfam" id="PF24545">
    <property type="entry name" value="Ig_TPPC8_1st"/>
    <property type="match status" value="1"/>
</dbReference>
<evidence type="ECO:0000313" key="3">
    <source>
        <dbReference type="EMBL" id="KAK0533233.1"/>
    </source>
</evidence>
<feature type="compositionally biased region" description="Low complexity" evidence="1">
    <location>
        <begin position="264"/>
        <end position="273"/>
    </location>
</feature>
<dbReference type="Pfam" id="PF12739">
    <property type="entry name" value="TRAPPC-Trs85"/>
    <property type="match status" value="1"/>
</dbReference>
<name>A0AAN6GC77_9BASI</name>
<evidence type="ECO:0000259" key="2">
    <source>
        <dbReference type="Pfam" id="PF24545"/>
    </source>
</evidence>
<dbReference type="EMBL" id="JAPDMQ010000141">
    <property type="protein sequence ID" value="KAK0533233.1"/>
    <property type="molecule type" value="Genomic_DNA"/>
</dbReference>
<reference evidence="3" key="1">
    <citation type="journal article" date="2023" name="PhytoFront">
        <title>Draft Genome Resources of Seven Strains of Tilletia horrida, Causal Agent of Kernel Smut of Rice.</title>
        <authorList>
            <person name="Khanal S."/>
            <person name="Antony Babu S."/>
            <person name="Zhou X.G."/>
        </authorList>
    </citation>
    <scope>NUCLEOTIDE SEQUENCE</scope>
    <source>
        <strain evidence="3">TX3</strain>
    </source>
</reference>
<dbReference type="InterPro" id="IPR058541">
    <property type="entry name" value="Ig_TPPC8_1st"/>
</dbReference>
<dbReference type="Proteomes" id="UP001176521">
    <property type="component" value="Unassembled WGS sequence"/>
</dbReference>
<accession>A0AAN6GC77</accession>
<proteinExistence type="predicted"/>
<keyword evidence="4" id="KW-1185">Reference proteome</keyword>
<dbReference type="PANTHER" id="PTHR12975:SF6">
    <property type="entry name" value="TRAFFICKING PROTEIN PARTICLE COMPLEX SUBUNIT 8"/>
    <property type="match status" value="1"/>
</dbReference>
<dbReference type="PANTHER" id="PTHR12975">
    <property type="entry name" value="TRANSPORT PROTEIN TRAPP"/>
    <property type="match status" value="1"/>
</dbReference>
<dbReference type="GO" id="GO:1990072">
    <property type="term" value="C:TRAPPIII protein complex"/>
    <property type="evidence" value="ECO:0007669"/>
    <property type="project" value="TreeGrafter"/>
</dbReference>
<feature type="domain" description="TPPC8 first Ig-like" evidence="2">
    <location>
        <begin position="723"/>
        <end position="869"/>
    </location>
</feature>
<comment type="caution">
    <text evidence="3">The sequence shown here is derived from an EMBL/GenBank/DDBJ whole genome shotgun (WGS) entry which is preliminary data.</text>
</comment>